<proteinExistence type="inferred from homology"/>
<comment type="similarity">
    <text evidence="1">Belongs to the YciI family.</text>
</comment>
<protein>
    <submittedName>
        <fullName evidence="3">YciI family protein</fullName>
    </submittedName>
</protein>
<gene>
    <name evidence="3" type="ORF">SAC06_05980</name>
</gene>
<organism evidence="3">
    <name type="scientific">Scrofimicrobium appendicitidis</name>
    <dbReference type="NCBI Taxonomy" id="3079930"/>
    <lineage>
        <taxon>Bacteria</taxon>
        <taxon>Bacillati</taxon>
        <taxon>Actinomycetota</taxon>
        <taxon>Actinomycetes</taxon>
        <taxon>Actinomycetales</taxon>
        <taxon>Actinomycetaceae</taxon>
        <taxon>Scrofimicrobium</taxon>
    </lineage>
</organism>
<name>A0AAU7V515_9ACTO</name>
<dbReference type="InterPro" id="IPR011008">
    <property type="entry name" value="Dimeric_a/b-barrel"/>
</dbReference>
<dbReference type="SUPFAM" id="SSF54909">
    <property type="entry name" value="Dimeric alpha+beta barrel"/>
    <property type="match status" value="1"/>
</dbReference>
<evidence type="ECO:0000259" key="2">
    <source>
        <dbReference type="Pfam" id="PF03795"/>
    </source>
</evidence>
<accession>A0AAU7V515</accession>
<sequence length="105" mass="11978">MALYVIEYRYDEDLSSLVNDFRPAHREYLRRLQDQGNLVASGFLRDAVFNGALLILNAETAQQATALLNEDPFVTNGLIHSFQVREWHPTLGYLADDFDKTFPAS</sequence>
<dbReference type="Pfam" id="PF03795">
    <property type="entry name" value="YCII"/>
    <property type="match status" value="1"/>
</dbReference>
<reference evidence="3" key="1">
    <citation type="submission" date="2023-11" db="EMBL/GenBank/DDBJ databases">
        <title>Scrofimicrobium hongkongense sp. nov., isolated from a patient with peritonitis.</title>
        <authorList>
            <person name="Lao H.Y."/>
            <person name="Wong A.Y.P."/>
            <person name="Ng T.L."/>
            <person name="Wong R.Y.L."/>
            <person name="Yau M.C.Y."/>
            <person name="Lam J.Y.W."/>
            <person name="Siu G.K.H."/>
        </authorList>
    </citation>
    <scope>NUCLEOTIDE SEQUENCE</scope>
    <source>
        <strain evidence="3">R131</strain>
    </source>
</reference>
<evidence type="ECO:0000256" key="1">
    <source>
        <dbReference type="ARBA" id="ARBA00007689"/>
    </source>
</evidence>
<dbReference type="InterPro" id="IPR005545">
    <property type="entry name" value="YCII"/>
</dbReference>
<feature type="domain" description="YCII-related" evidence="2">
    <location>
        <begin position="3"/>
        <end position="87"/>
    </location>
</feature>
<dbReference type="PANTHER" id="PTHR37828:SF1">
    <property type="entry name" value="YCII-RELATED DOMAIN-CONTAINING PROTEIN"/>
    <property type="match status" value="1"/>
</dbReference>
<dbReference type="PANTHER" id="PTHR37828">
    <property type="entry name" value="GSR2449 PROTEIN"/>
    <property type="match status" value="1"/>
</dbReference>
<dbReference type="EMBL" id="CP138335">
    <property type="protein sequence ID" value="XBW07199.1"/>
    <property type="molecule type" value="Genomic_DNA"/>
</dbReference>
<dbReference type="KEGG" id="sapp:SAC06_05980"/>
<dbReference type="Gene3D" id="3.30.70.1060">
    <property type="entry name" value="Dimeric alpha+beta barrel"/>
    <property type="match status" value="1"/>
</dbReference>
<dbReference type="AlphaFoldDB" id="A0AAU7V515"/>
<evidence type="ECO:0000313" key="3">
    <source>
        <dbReference type="EMBL" id="XBW07199.1"/>
    </source>
</evidence>
<dbReference type="RefSeq" id="WP_350257405.1">
    <property type="nucleotide sequence ID" value="NZ_CP138335.1"/>
</dbReference>